<dbReference type="Gene3D" id="2.120.10.10">
    <property type="match status" value="1"/>
</dbReference>
<reference evidence="3" key="1">
    <citation type="submission" date="2021-06" db="EMBL/GenBank/DDBJ databases">
        <title>44 bacteria genomes isolated from Dapeng, Shenzhen.</title>
        <authorList>
            <person name="Zheng W."/>
            <person name="Yu S."/>
            <person name="Huang Y."/>
        </authorList>
    </citation>
    <scope>NUCLEOTIDE SEQUENCE</scope>
    <source>
        <strain evidence="3">DP5N28-2</strain>
    </source>
</reference>
<dbReference type="SUPFAM" id="SSF50939">
    <property type="entry name" value="Sialidases"/>
    <property type="match status" value="1"/>
</dbReference>
<keyword evidence="3" id="KW-0378">Hydrolase</keyword>
<sequence length="394" mass="44342">MKNMKIMKNMKSILIIAIIFTSNCFLFSQDDLDFLSPANLIEDPGRFYKFSPDSRQFTGISSMAVTKNGRMWAVWYAGVTPAEDHNNYVVVATSIDEGKSWDEVLVIDPDGGGPVRTFDPEVWVDPNGKLWVFYAQGISRKIQVEMGGHIAGVWAITTEDGDAAKPKWSSPRRLAEGVLMCKPTVTNNGEWVLPVSTWFLTDNSAQFVVSADQGRTWSIRGACHVPEDVRTFDEHMIVEKNDGTLWMWIRTKAGIGESFSNDGGKTWSEMTKSEVEHPSARFFIRKLNSGNLLLVKHGPISIRTGRSHLMAFVSQDDGNTWSNGLLLDERPTVSYPDGQQTEDGTIYITYDYNRTGQQHIYMTSFKEEDILSPEQDESIIKVFQNRKVISDGGR</sequence>
<accession>A0A953HQC0</accession>
<dbReference type="InterPro" id="IPR036278">
    <property type="entry name" value="Sialidase_sf"/>
</dbReference>
<protein>
    <submittedName>
        <fullName evidence="3">Glycoside hydrolase</fullName>
    </submittedName>
</protein>
<dbReference type="RefSeq" id="WP_222581799.1">
    <property type="nucleotide sequence ID" value="NZ_JAHVHU010000028.1"/>
</dbReference>
<feature type="signal peptide" evidence="1">
    <location>
        <begin position="1"/>
        <end position="26"/>
    </location>
</feature>
<keyword evidence="1" id="KW-0732">Signal</keyword>
<gene>
    <name evidence="3" type="ORF">KUV50_19010</name>
</gene>
<dbReference type="PANTHER" id="PTHR43752">
    <property type="entry name" value="BNR/ASP-BOX REPEAT FAMILY PROTEIN"/>
    <property type="match status" value="1"/>
</dbReference>
<dbReference type="PANTHER" id="PTHR43752:SF2">
    <property type="entry name" value="BNR_ASP-BOX REPEAT FAMILY PROTEIN"/>
    <property type="match status" value="1"/>
</dbReference>
<evidence type="ECO:0000259" key="2">
    <source>
        <dbReference type="Pfam" id="PF13088"/>
    </source>
</evidence>
<dbReference type="GO" id="GO:0016787">
    <property type="term" value="F:hydrolase activity"/>
    <property type="evidence" value="ECO:0007669"/>
    <property type="project" value="UniProtKB-KW"/>
</dbReference>
<dbReference type="Proteomes" id="UP000753961">
    <property type="component" value="Unassembled WGS sequence"/>
</dbReference>
<name>A0A953HQC0_9BACT</name>
<evidence type="ECO:0000256" key="1">
    <source>
        <dbReference type="SAM" id="SignalP"/>
    </source>
</evidence>
<organism evidence="3 4">
    <name type="scientific">Membranihabitans marinus</name>
    <dbReference type="NCBI Taxonomy" id="1227546"/>
    <lineage>
        <taxon>Bacteria</taxon>
        <taxon>Pseudomonadati</taxon>
        <taxon>Bacteroidota</taxon>
        <taxon>Saprospiria</taxon>
        <taxon>Saprospirales</taxon>
        <taxon>Saprospiraceae</taxon>
        <taxon>Membranihabitans</taxon>
    </lineage>
</organism>
<proteinExistence type="predicted"/>
<dbReference type="InterPro" id="IPR011040">
    <property type="entry name" value="Sialidase"/>
</dbReference>
<feature type="chain" id="PRO_5037948747" evidence="1">
    <location>
        <begin position="27"/>
        <end position="394"/>
    </location>
</feature>
<dbReference type="CDD" id="cd15482">
    <property type="entry name" value="Sialidase_non-viral"/>
    <property type="match status" value="1"/>
</dbReference>
<dbReference type="Pfam" id="PF13088">
    <property type="entry name" value="BNR_2"/>
    <property type="match status" value="1"/>
</dbReference>
<evidence type="ECO:0000313" key="3">
    <source>
        <dbReference type="EMBL" id="MBY5960249.1"/>
    </source>
</evidence>
<evidence type="ECO:0000313" key="4">
    <source>
        <dbReference type="Proteomes" id="UP000753961"/>
    </source>
</evidence>
<comment type="caution">
    <text evidence="3">The sequence shown here is derived from an EMBL/GenBank/DDBJ whole genome shotgun (WGS) entry which is preliminary data.</text>
</comment>
<feature type="domain" description="Sialidase" evidence="2">
    <location>
        <begin position="69"/>
        <end position="348"/>
    </location>
</feature>
<dbReference type="AlphaFoldDB" id="A0A953HQC0"/>
<dbReference type="EMBL" id="JAHVHU010000028">
    <property type="protein sequence ID" value="MBY5960249.1"/>
    <property type="molecule type" value="Genomic_DNA"/>
</dbReference>
<keyword evidence="4" id="KW-1185">Reference proteome</keyword>